<keyword evidence="1 6" id="KW-0489">Methyltransferase</keyword>
<dbReference type="PROSITE" id="PS51679">
    <property type="entry name" value="SAM_MT_C5"/>
    <property type="match status" value="1"/>
</dbReference>
<dbReference type="PANTHER" id="PTHR10629">
    <property type="entry name" value="CYTOSINE-SPECIFIC METHYLTRANSFERASE"/>
    <property type="match status" value="1"/>
</dbReference>
<dbReference type="EC" id="2.1.1.37" evidence="8"/>
<evidence type="ECO:0000313" key="10">
    <source>
        <dbReference type="Proteomes" id="UP000195162"/>
    </source>
</evidence>
<dbReference type="InterPro" id="IPR018117">
    <property type="entry name" value="C5_DNA_meth_AS"/>
</dbReference>
<dbReference type="PROSITE" id="PS00094">
    <property type="entry name" value="C5_MTASE_1"/>
    <property type="match status" value="1"/>
</dbReference>
<name>A0A242U4P7_ACIPI</name>
<dbReference type="InterPro" id="IPR031303">
    <property type="entry name" value="C5_meth_CS"/>
</dbReference>
<dbReference type="RefSeq" id="WP_086376028.1">
    <property type="nucleotide sequence ID" value="NZ_JADVOL010000003.1"/>
</dbReference>
<dbReference type="GO" id="GO:0032259">
    <property type="term" value="P:methylation"/>
    <property type="evidence" value="ECO:0007669"/>
    <property type="project" value="UniProtKB-KW"/>
</dbReference>
<dbReference type="PROSITE" id="PS00095">
    <property type="entry name" value="C5_MTASE_2"/>
    <property type="match status" value="1"/>
</dbReference>
<dbReference type="Pfam" id="PF00145">
    <property type="entry name" value="DNA_methylase"/>
    <property type="match status" value="2"/>
</dbReference>
<dbReference type="EMBL" id="NGIR01000024">
    <property type="protein sequence ID" value="OTU27749.1"/>
    <property type="molecule type" value="Genomic_DNA"/>
</dbReference>
<dbReference type="PRINTS" id="PR00105">
    <property type="entry name" value="C5METTRFRASE"/>
</dbReference>
<evidence type="ECO:0000313" key="9">
    <source>
        <dbReference type="EMBL" id="OTU27749.1"/>
    </source>
</evidence>
<evidence type="ECO:0000256" key="7">
    <source>
        <dbReference type="RuleBase" id="RU000416"/>
    </source>
</evidence>
<dbReference type="AlphaFoldDB" id="A0A242U4P7"/>
<comment type="caution">
    <text evidence="9">The sequence shown here is derived from an EMBL/GenBank/DDBJ whole genome shotgun (WGS) entry which is preliminary data.</text>
</comment>
<proteinExistence type="inferred from homology"/>
<evidence type="ECO:0000256" key="5">
    <source>
        <dbReference type="ARBA" id="ARBA00047422"/>
    </source>
</evidence>
<keyword evidence="4" id="KW-0680">Restriction system</keyword>
<accession>A0A242U4P7</accession>
<dbReference type="NCBIfam" id="TIGR00675">
    <property type="entry name" value="dcm"/>
    <property type="match status" value="1"/>
</dbReference>
<keyword evidence="3 6" id="KW-0949">S-adenosyl-L-methionine</keyword>
<dbReference type="Gene3D" id="3.40.50.150">
    <property type="entry name" value="Vaccinia Virus protein VP39"/>
    <property type="match status" value="1"/>
</dbReference>
<dbReference type="PANTHER" id="PTHR10629:SF52">
    <property type="entry name" value="DNA (CYTOSINE-5)-METHYLTRANSFERASE 1"/>
    <property type="match status" value="1"/>
</dbReference>
<organism evidence="9 10">
    <name type="scientific">Acinetobacter pittii</name>
    <name type="common">Acinetobacter genomosp. 3</name>
    <dbReference type="NCBI Taxonomy" id="48296"/>
    <lineage>
        <taxon>Bacteria</taxon>
        <taxon>Pseudomonadati</taxon>
        <taxon>Pseudomonadota</taxon>
        <taxon>Gammaproteobacteria</taxon>
        <taxon>Moraxellales</taxon>
        <taxon>Moraxellaceae</taxon>
        <taxon>Acinetobacter</taxon>
        <taxon>Acinetobacter calcoaceticus/baumannii complex</taxon>
    </lineage>
</organism>
<dbReference type="GO" id="GO:0009307">
    <property type="term" value="P:DNA restriction-modification system"/>
    <property type="evidence" value="ECO:0007669"/>
    <property type="project" value="UniProtKB-KW"/>
</dbReference>
<evidence type="ECO:0000256" key="6">
    <source>
        <dbReference type="PROSITE-ProRule" id="PRU01016"/>
    </source>
</evidence>
<evidence type="ECO:0000256" key="1">
    <source>
        <dbReference type="ARBA" id="ARBA00022603"/>
    </source>
</evidence>
<evidence type="ECO:0000256" key="3">
    <source>
        <dbReference type="ARBA" id="ARBA00022691"/>
    </source>
</evidence>
<comment type="similarity">
    <text evidence="6 7">Belongs to the class I-like SAM-binding methyltransferase superfamily. C5-methyltransferase family.</text>
</comment>
<dbReference type="Gene3D" id="3.90.120.10">
    <property type="entry name" value="DNA Methylase, subunit A, domain 2"/>
    <property type="match status" value="1"/>
</dbReference>
<feature type="active site" evidence="6">
    <location>
        <position position="120"/>
    </location>
</feature>
<evidence type="ECO:0000256" key="4">
    <source>
        <dbReference type="ARBA" id="ARBA00022747"/>
    </source>
</evidence>
<comment type="catalytic activity">
    <reaction evidence="5 8">
        <text>a 2'-deoxycytidine in DNA + S-adenosyl-L-methionine = a 5-methyl-2'-deoxycytidine in DNA + S-adenosyl-L-homocysteine + H(+)</text>
        <dbReference type="Rhea" id="RHEA:13681"/>
        <dbReference type="Rhea" id="RHEA-COMP:11369"/>
        <dbReference type="Rhea" id="RHEA-COMP:11370"/>
        <dbReference type="ChEBI" id="CHEBI:15378"/>
        <dbReference type="ChEBI" id="CHEBI:57856"/>
        <dbReference type="ChEBI" id="CHEBI:59789"/>
        <dbReference type="ChEBI" id="CHEBI:85452"/>
        <dbReference type="ChEBI" id="CHEBI:85454"/>
        <dbReference type="EC" id="2.1.1.37"/>
    </reaction>
</comment>
<dbReference type="Proteomes" id="UP000195162">
    <property type="component" value="Unassembled WGS sequence"/>
</dbReference>
<dbReference type="InterPro" id="IPR029063">
    <property type="entry name" value="SAM-dependent_MTases_sf"/>
</dbReference>
<sequence length="419" mass="47811">MSSPLKFLDLFAGAGGLSEGFIRAGFKPVAHVEADASACFTLKTRQAFHWLKNNNAINIYSKYLKNEITRQELYGAVPPNEIDSVINEFIGPDTLKTIFKKVDSQLNNAKLDLIIGGPPCQAYSLIGRARGNMDDDPRNHLYKYYAEFLKKYKPKYFVFENVLGLLTAKDPNDELYFDKMKSLFIETGYSIEYKVLSANEYGVLQNRKRIILVGKRGHRGKKSFYPEIEKWTPEATVWDLLKDLPKINAGGGKPSPLEPISKPSQWLQDAQISNDLPLTWHEARPHSEQDLEIYKHAVNLWNNEKRRLHYDDLPEHLKSHKGRNSFVDRFKVVAGDLTACHTVVAHISKDGHHYIHPDIDQNRSLTPREAARIQSFPDDYYFENVSGKPARTSAFKQIGNAVPVLLAQKIAEKLLKDWE</sequence>
<dbReference type="InterPro" id="IPR001525">
    <property type="entry name" value="C5_MeTfrase"/>
</dbReference>
<evidence type="ECO:0000256" key="8">
    <source>
        <dbReference type="RuleBase" id="RU000417"/>
    </source>
</evidence>
<keyword evidence="2 6" id="KW-0808">Transferase</keyword>
<evidence type="ECO:0000256" key="2">
    <source>
        <dbReference type="ARBA" id="ARBA00022679"/>
    </source>
</evidence>
<dbReference type="GO" id="GO:0003886">
    <property type="term" value="F:DNA (cytosine-5-)-methyltransferase activity"/>
    <property type="evidence" value="ECO:0007669"/>
    <property type="project" value="UniProtKB-EC"/>
</dbReference>
<reference evidence="9 10" key="1">
    <citation type="submission" date="2017-05" db="EMBL/GenBank/DDBJ databases">
        <authorList>
            <person name="Song R."/>
            <person name="Chenine A.L."/>
            <person name="Ruprecht R.M."/>
        </authorList>
    </citation>
    <scope>NUCLEOTIDE SEQUENCE [LARGE SCALE GENOMIC DNA]</scope>
    <source>
        <strain evidence="9 10">ARLG1955</strain>
    </source>
</reference>
<gene>
    <name evidence="9" type="ORF">CAT59_08875</name>
</gene>
<dbReference type="SUPFAM" id="SSF53335">
    <property type="entry name" value="S-adenosyl-L-methionine-dependent methyltransferases"/>
    <property type="match status" value="1"/>
</dbReference>
<dbReference type="InterPro" id="IPR050390">
    <property type="entry name" value="C5-Methyltransferase"/>
</dbReference>
<protein>
    <recommendedName>
        <fullName evidence="8">Cytosine-specific methyltransferase</fullName>
        <ecNumber evidence="8">2.1.1.37</ecNumber>
    </recommendedName>
</protein>